<comment type="caution">
    <text evidence="2">The sequence shown here is derived from an EMBL/GenBank/DDBJ whole genome shotgun (WGS) entry which is preliminary data.</text>
</comment>
<keyword evidence="1" id="KW-0812">Transmembrane</keyword>
<evidence type="ECO:0000256" key="1">
    <source>
        <dbReference type="SAM" id="Phobius"/>
    </source>
</evidence>
<organism evidence="2 3">
    <name type="scientific">Novipirellula artificiosorum</name>
    <dbReference type="NCBI Taxonomy" id="2528016"/>
    <lineage>
        <taxon>Bacteria</taxon>
        <taxon>Pseudomonadati</taxon>
        <taxon>Planctomycetota</taxon>
        <taxon>Planctomycetia</taxon>
        <taxon>Pirellulales</taxon>
        <taxon>Pirellulaceae</taxon>
        <taxon>Novipirellula</taxon>
    </lineage>
</organism>
<dbReference type="EMBL" id="SJPV01000009">
    <property type="protein sequence ID" value="TWU33749.1"/>
    <property type="molecule type" value="Genomic_DNA"/>
</dbReference>
<keyword evidence="1" id="KW-1133">Transmembrane helix</keyword>
<dbReference type="AlphaFoldDB" id="A0A5C6DFK9"/>
<evidence type="ECO:0000313" key="2">
    <source>
        <dbReference type="EMBL" id="TWU33749.1"/>
    </source>
</evidence>
<evidence type="ECO:0000313" key="3">
    <source>
        <dbReference type="Proteomes" id="UP000319143"/>
    </source>
</evidence>
<keyword evidence="1" id="KW-0472">Membrane</keyword>
<gene>
    <name evidence="2" type="ORF">Poly41_47460</name>
</gene>
<reference evidence="2 3" key="1">
    <citation type="submission" date="2019-02" db="EMBL/GenBank/DDBJ databases">
        <title>Deep-cultivation of Planctomycetes and their phenomic and genomic characterization uncovers novel biology.</title>
        <authorList>
            <person name="Wiegand S."/>
            <person name="Jogler M."/>
            <person name="Boedeker C."/>
            <person name="Pinto D."/>
            <person name="Vollmers J."/>
            <person name="Rivas-Marin E."/>
            <person name="Kohn T."/>
            <person name="Peeters S.H."/>
            <person name="Heuer A."/>
            <person name="Rast P."/>
            <person name="Oberbeckmann S."/>
            <person name="Bunk B."/>
            <person name="Jeske O."/>
            <person name="Meyerdierks A."/>
            <person name="Storesund J.E."/>
            <person name="Kallscheuer N."/>
            <person name="Luecker S."/>
            <person name="Lage O.M."/>
            <person name="Pohl T."/>
            <person name="Merkel B.J."/>
            <person name="Hornburger P."/>
            <person name="Mueller R.-W."/>
            <person name="Bruemmer F."/>
            <person name="Labrenz M."/>
            <person name="Spormann A.M."/>
            <person name="Op Den Camp H."/>
            <person name="Overmann J."/>
            <person name="Amann R."/>
            <person name="Jetten M.S.M."/>
            <person name="Mascher T."/>
            <person name="Medema M.H."/>
            <person name="Devos D.P."/>
            <person name="Kaster A.-K."/>
            <person name="Ovreas L."/>
            <person name="Rohde M."/>
            <person name="Galperin M.Y."/>
            <person name="Jogler C."/>
        </authorList>
    </citation>
    <scope>NUCLEOTIDE SEQUENCE [LARGE SCALE GENOMIC DNA]</scope>
    <source>
        <strain evidence="2 3">Poly41</strain>
    </source>
</reference>
<sequence length="170" mass="18787">MDENPFGFERFQRIAIALFAAAFLLMVTLRVVHVVASLANRPAERPHDFTEREDLLGETTTLVNLVFDPAAAVMITSGADGLPGRAGLDDDFNQVIDDNSELGAFRGDDICLTPADADYDGWLASDRAHRTLSLGCFVPETGDRSDESPRRRWIVQGQTGDASWTWMVDR</sequence>
<dbReference type="RefSeq" id="WP_146529112.1">
    <property type="nucleotide sequence ID" value="NZ_SJPV01000009.1"/>
</dbReference>
<keyword evidence="3" id="KW-1185">Reference proteome</keyword>
<protein>
    <submittedName>
        <fullName evidence="2">Uncharacterized protein</fullName>
    </submittedName>
</protein>
<feature type="transmembrane region" description="Helical" evidence="1">
    <location>
        <begin position="14"/>
        <end position="36"/>
    </location>
</feature>
<dbReference type="OrthoDB" id="291026at2"/>
<dbReference type="Proteomes" id="UP000319143">
    <property type="component" value="Unassembled WGS sequence"/>
</dbReference>
<accession>A0A5C6DFK9</accession>
<name>A0A5C6DFK9_9BACT</name>
<proteinExistence type="predicted"/>